<sequence>MKDSDIIQTFSNKVLKKEQKSFSIEVMPVEGNIVRPFGEYVDAKTKKSFFNNGVDIEIKDDLNVRCVFDGKIEKVENTKDNGIVVTISHSGNYKTKYYNISELLKDIGEDVKKGDVIGQIDKEKNKTIHFEVLFNNNFVDPLKLMSTE</sequence>
<evidence type="ECO:0000259" key="2">
    <source>
        <dbReference type="Pfam" id="PF01551"/>
    </source>
</evidence>
<proteinExistence type="predicted"/>
<dbReference type="SUPFAM" id="SSF51261">
    <property type="entry name" value="Duplicated hybrid motif"/>
    <property type="match status" value="1"/>
</dbReference>
<feature type="domain" description="M23ase beta-sheet core" evidence="2">
    <location>
        <begin position="50"/>
        <end position="141"/>
    </location>
</feature>
<evidence type="ECO:0000313" key="4">
    <source>
        <dbReference type="Proteomes" id="UP000014923"/>
    </source>
</evidence>
<protein>
    <submittedName>
        <fullName evidence="3">M23/M37 peptidase domain protein</fullName>
    </submittedName>
</protein>
<name>R7RS60_9CLOT</name>
<dbReference type="Proteomes" id="UP000014923">
    <property type="component" value="Unassembled WGS sequence"/>
</dbReference>
<dbReference type="PANTHER" id="PTHR21666:SF289">
    <property type="entry name" value="L-ALA--D-GLU ENDOPEPTIDASE"/>
    <property type="match status" value="1"/>
</dbReference>
<evidence type="ECO:0000256" key="1">
    <source>
        <dbReference type="ARBA" id="ARBA00022729"/>
    </source>
</evidence>
<keyword evidence="4" id="KW-1185">Reference proteome</keyword>
<dbReference type="EMBL" id="CAVN010000095">
    <property type="protein sequence ID" value="CDF58118.1"/>
    <property type="molecule type" value="Genomic_DNA"/>
</dbReference>
<reference evidence="3" key="1">
    <citation type="submission" date="2013-03" db="EMBL/GenBank/DDBJ databases">
        <title>Draft genome sequence of the hydrogen-ethanol-producing anaerobic alkalithermophilic Caloramator celere.</title>
        <authorList>
            <person name="Ciranna A."/>
            <person name="Larjo A."/>
            <person name="Kivisto A."/>
            <person name="Santala V."/>
            <person name="Roos C."/>
            <person name="Karp M."/>
        </authorList>
    </citation>
    <scope>NUCLEOTIDE SEQUENCE [LARGE SCALE GENOMIC DNA]</scope>
    <source>
        <strain evidence="3">DSM 8682</strain>
    </source>
</reference>
<dbReference type="AlphaFoldDB" id="R7RS60"/>
<dbReference type="Gene3D" id="2.70.70.10">
    <property type="entry name" value="Glucose Permease (Domain IIA)"/>
    <property type="match status" value="1"/>
</dbReference>
<dbReference type="eggNOG" id="COG0739">
    <property type="taxonomic scope" value="Bacteria"/>
</dbReference>
<gene>
    <name evidence="3" type="ORF">TCEL_00164</name>
</gene>
<organism evidence="3 4">
    <name type="scientific">Thermobrachium celere DSM 8682</name>
    <dbReference type="NCBI Taxonomy" id="941824"/>
    <lineage>
        <taxon>Bacteria</taxon>
        <taxon>Bacillati</taxon>
        <taxon>Bacillota</taxon>
        <taxon>Clostridia</taxon>
        <taxon>Eubacteriales</taxon>
        <taxon>Clostridiaceae</taxon>
        <taxon>Thermobrachium</taxon>
    </lineage>
</organism>
<accession>R7RS60</accession>
<dbReference type="PANTHER" id="PTHR21666">
    <property type="entry name" value="PEPTIDASE-RELATED"/>
    <property type="match status" value="1"/>
</dbReference>
<keyword evidence="1" id="KW-0732">Signal</keyword>
<dbReference type="Pfam" id="PF01551">
    <property type="entry name" value="Peptidase_M23"/>
    <property type="match status" value="1"/>
</dbReference>
<dbReference type="InterPro" id="IPR050570">
    <property type="entry name" value="Cell_wall_metabolism_enzyme"/>
</dbReference>
<dbReference type="CDD" id="cd12797">
    <property type="entry name" value="M23_peptidase"/>
    <property type="match status" value="1"/>
</dbReference>
<dbReference type="InterPro" id="IPR016047">
    <property type="entry name" value="M23ase_b-sheet_dom"/>
</dbReference>
<dbReference type="GO" id="GO:0004222">
    <property type="term" value="F:metalloendopeptidase activity"/>
    <property type="evidence" value="ECO:0007669"/>
    <property type="project" value="TreeGrafter"/>
</dbReference>
<evidence type="ECO:0000313" key="3">
    <source>
        <dbReference type="EMBL" id="CDF58118.1"/>
    </source>
</evidence>
<comment type="caution">
    <text evidence="3">The sequence shown here is derived from an EMBL/GenBank/DDBJ whole genome shotgun (WGS) entry which is preliminary data.</text>
</comment>
<dbReference type="InterPro" id="IPR011055">
    <property type="entry name" value="Dup_hybrid_motif"/>
</dbReference>
<dbReference type="HOGENOM" id="CLU_1757945_0_0_9"/>